<name>A0A7S0S8Y3_9CHLO</name>
<evidence type="ECO:0000313" key="2">
    <source>
        <dbReference type="EMBL" id="CAD8699228.1"/>
    </source>
</evidence>
<feature type="region of interest" description="Disordered" evidence="1">
    <location>
        <begin position="118"/>
        <end position="146"/>
    </location>
</feature>
<feature type="compositionally biased region" description="Polar residues" evidence="1">
    <location>
        <begin position="57"/>
        <end position="69"/>
    </location>
</feature>
<gene>
    <name evidence="2" type="ORF">MANT1106_LOCUS1910</name>
</gene>
<accession>A0A7S0S8Y3</accession>
<sequence>MQSLTRAVRACPLFQASSKPPCAKPPCTSASTRLSAVTERAFASSTRSGGPLPKSKSAFTSPRASQASVKPSHLRAQLSSVSSGGGGSGSSTRRALLASITAASVFCTFAPRSSAAASPFGAGSDGGKMSSSSIGANTGGGASGDDILSRYPGTALSRMENCRDRAASLKEEQLSGDWEDVRGLLLWAAGLRDLRDVPSGRGNTGHCFNDFNHVDATTMTLDVTDNENRGKVEGIAFGNKLGPGIRVASLPEAGPGGTWCTCALGAGQEPPADVAHLQFQSAIAWKLVWVPAGGFTRFVLVDETGKQLATGVPTGRMPGVSERQRNYDTMKGGRFARAADAYAAEL</sequence>
<feature type="region of interest" description="Disordered" evidence="1">
    <location>
        <begin position="42"/>
        <end position="89"/>
    </location>
</feature>
<dbReference type="AlphaFoldDB" id="A0A7S0S8Y3"/>
<evidence type="ECO:0000256" key="1">
    <source>
        <dbReference type="SAM" id="MobiDB-lite"/>
    </source>
</evidence>
<organism evidence="2">
    <name type="scientific">Mantoniella antarctica</name>
    <dbReference type="NCBI Taxonomy" id="81844"/>
    <lineage>
        <taxon>Eukaryota</taxon>
        <taxon>Viridiplantae</taxon>
        <taxon>Chlorophyta</taxon>
        <taxon>Mamiellophyceae</taxon>
        <taxon>Mamiellales</taxon>
        <taxon>Mamiellaceae</taxon>
        <taxon>Mantoniella</taxon>
    </lineage>
</organism>
<dbReference type="EMBL" id="HBFC01003575">
    <property type="protein sequence ID" value="CAD8699228.1"/>
    <property type="molecule type" value="Transcribed_RNA"/>
</dbReference>
<protein>
    <submittedName>
        <fullName evidence="2">Uncharacterized protein</fullName>
    </submittedName>
</protein>
<proteinExistence type="predicted"/>
<reference evidence="2" key="1">
    <citation type="submission" date="2021-01" db="EMBL/GenBank/DDBJ databases">
        <authorList>
            <person name="Corre E."/>
            <person name="Pelletier E."/>
            <person name="Niang G."/>
            <person name="Scheremetjew M."/>
            <person name="Finn R."/>
            <person name="Kale V."/>
            <person name="Holt S."/>
            <person name="Cochrane G."/>
            <person name="Meng A."/>
            <person name="Brown T."/>
            <person name="Cohen L."/>
        </authorList>
    </citation>
    <scope>NUCLEOTIDE SEQUENCE</scope>
    <source>
        <strain evidence="2">SL-175</strain>
    </source>
</reference>